<dbReference type="InterPro" id="IPR000330">
    <property type="entry name" value="SNF2_N"/>
</dbReference>
<evidence type="ECO:0000256" key="5">
    <source>
        <dbReference type="SAM" id="MobiDB-lite"/>
    </source>
</evidence>
<evidence type="ECO:0000256" key="4">
    <source>
        <dbReference type="ARBA" id="ARBA00022840"/>
    </source>
</evidence>
<organism evidence="8 9">
    <name type="scientific">Candidatus Gottesmanbacteria bacterium GW2011_GWC2_39_8</name>
    <dbReference type="NCBI Taxonomy" id="1618450"/>
    <lineage>
        <taxon>Bacteria</taxon>
        <taxon>Candidatus Gottesmaniibacteriota</taxon>
    </lineage>
</organism>
<dbReference type="GO" id="GO:0004386">
    <property type="term" value="F:helicase activity"/>
    <property type="evidence" value="ECO:0007669"/>
    <property type="project" value="UniProtKB-KW"/>
</dbReference>
<dbReference type="Pfam" id="PF13091">
    <property type="entry name" value="PLDc_2"/>
    <property type="match status" value="1"/>
</dbReference>
<dbReference type="SUPFAM" id="SSF52540">
    <property type="entry name" value="P-loop containing nucleoside triphosphate hydrolases"/>
    <property type="match status" value="2"/>
</dbReference>
<dbReference type="InterPro" id="IPR038718">
    <property type="entry name" value="SNF2-like_sf"/>
</dbReference>
<dbReference type="PANTHER" id="PTHR45766">
    <property type="entry name" value="DNA ANNEALING HELICASE AND ENDONUCLEASE ZRANB3 FAMILY MEMBER"/>
    <property type="match status" value="1"/>
</dbReference>
<evidence type="ECO:0000313" key="8">
    <source>
        <dbReference type="EMBL" id="KKR33906.1"/>
    </source>
</evidence>
<dbReference type="AlphaFoldDB" id="A0A0G0Q997"/>
<gene>
    <name evidence="8" type="ORF">UT63_C0010G0010</name>
</gene>
<keyword evidence="2" id="KW-0378">Hydrolase</keyword>
<dbReference type="InterPro" id="IPR049730">
    <property type="entry name" value="SNF2/RAD54-like_C"/>
</dbReference>
<dbReference type="Pfam" id="PF00271">
    <property type="entry name" value="Helicase_C"/>
    <property type="match status" value="1"/>
</dbReference>
<evidence type="ECO:0000256" key="3">
    <source>
        <dbReference type="ARBA" id="ARBA00022806"/>
    </source>
</evidence>
<dbReference type="InterPro" id="IPR057342">
    <property type="entry name" value="DEXDc_RapA"/>
</dbReference>
<dbReference type="Gene3D" id="3.30.870.10">
    <property type="entry name" value="Endonuclease Chain A"/>
    <property type="match status" value="1"/>
</dbReference>
<dbReference type="SMART" id="SM00487">
    <property type="entry name" value="DEXDc"/>
    <property type="match status" value="1"/>
</dbReference>
<feature type="region of interest" description="Disordered" evidence="5">
    <location>
        <begin position="656"/>
        <end position="675"/>
    </location>
</feature>
<dbReference type="SMART" id="SM00490">
    <property type="entry name" value="HELICc"/>
    <property type="match status" value="1"/>
</dbReference>
<dbReference type="InterPro" id="IPR001650">
    <property type="entry name" value="Helicase_C-like"/>
</dbReference>
<dbReference type="InterPro" id="IPR025202">
    <property type="entry name" value="PLD-like_dom"/>
</dbReference>
<dbReference type="PROSITE" id="PS51192">
    <property type="entry name" value="HELICASE_ATP_BIND_1"/>
    <property type="match status" value="1"/>
</dbReference>
<dbReference type="CDD" id="cd18011">
    <property type="entry name" value="DEXDc_RapA"/>
    <property type="match status" value="1"/>
</dbReference>
<evidence type="ECO:0000256" key="2">
    <source>
        <dbReference type="ARBA" id="ARBA00022801"/>
    </source>
</evidence>
<evidence type="ECO:0000259" key="6">
    <source>
        <dbReference type="PROSITE" id="PS51192"/>
    </source>
</evidence>
<dbReference type="PROSITE" id="PS51194">
    <property type="entry name" value="HELICASE_CTER"/>
    <property type="match status" value="1"/>
</dbReference>
<dbReference type="EMBL" id="LBXN01000010">
    <property type="protein sequence ID" value="KKR33906.1"/>
    <property type="molecule type" value="Genomic_DNA"/>
</dbReference>
<keyword evidence="1" id="KW-0547">Nucleotide-binding</keyword>
<evidence type="ECO:0000259" key="7">
    <source>
        <dbReference type="PROSITE" id="PS51194"/>
    </source>
</evidence>
<keyword evidence="4" id="KW-0067">ATP-binding</keyword>
<protein>
    <submittedName>
        <fullName evidence="8">Helicase</fullName>
    </submittedName>
</protein>
<dbReference type="CDD" id="cd18793">
    <property type="entry name" value="SF2_C_SNF"/>
    <property type="match status" value="1"/>
</dbReference>
<dbReference type="SUPFAM" id="SSF56024">
    <property type="entry name" value="Phospholipase D/nuclease"/>
    <property type="match status" value="1"/>
</dbReference>
<dbReference type="Proteomes" id="UP000034539">
    <property type="component" value="Unassembled WGS sequence"/>
</dbReference>
<dbReference type="CDD" id="cd09117">
    <property type="entry name" value="PLDc_Bfil_DEXD_like"/>
    <property type="match status" value="1"/>
</dbReference>
<evidence type="ECO:0000313" key="9">
    <source>
        <dbReference type="Proteomes" id="UP000034539"/>
    </source>
</evidence>
<sequence length="1206" mass="138708">MSRFSEGDSFDSDDILVNNDEVLDEDSWATELKLRLENAMEIWIASAFVDTRAVDILESALRAAPPNSSREIRILLDNDFHENPLAREVIINKLYSLPNTIIRLADTKGKFHPKCYIFNQGSYTSALVGSMNFTGGALINNTEFGIFSDKPDDIKKCKGFFLRHWSKGKITEKTERLTYTDQKFKNGDTVSHTPTQRIGSILNNRWNESANSWEYHVFFGTITPALVLENDLKRQHIFSVPIQHYSNFRNNNIQNGDDLKYFILSYLNQRYLVPAENGFYGPVTSRIQDVWYQKIPLYKVLDSPSPRLLIADEVGLGKTIEAGLILKELMARMIGCKRILIVCPNMLSNKWEQEMRIRFNIFFEILTGKKVADFLNEFIDKKESITFNVIIPYESLGTSKILNIIENLNTPIDIIICDEAHHLRNDNLRHATVRKIAFQNRCMLMLTATPINLNNRELRVLLGILDPNKYGILDPDKWDSFITPNSYISKLYSSITDCILNRDGDDVMLSDAVHINNNKLKKYILKSNLYGSLYNKDHKLKISSVYIEESKSNSIIPISIASELADNILTSNVFSQSISRTLKRDVGEFNQRDVKTIKISLDESDEKLIFLKLIALAKKTQEYNKTRTFAAHAILHQASSCLPVVSSLSDIFIPSSQDNDPDSGDADAFSTTKKSKSWTPSQKQISCKDSKFAELEKIIFEAKNEDQNFKVIIFCMFIKTIKYLEARIKILFGNDICTLIYGDVPLEERLNRINSFSKNGSPNILISSEVASEGVDLQFCHILVNYDLPWNPTKVEQRIGRIDRFGQKSDKVIIFNLVLEGTIEEIIYFRLGQRLEDAKNTLGPVAEVLGKMQKELPEKFLRSKFSDAEKERYTKTLDYNLKKAKEKQSSLEKENLRLVVHNDTLKKELESRFENIVDNHNNVPQCLLKLLSDIFIIIIKDQDTYLKIKDSKVKQVTIDISRYLIARDLRNHLNHLLPKLTDGEFKITFDRNLALNANAEYLCIDHPFIRFLLESNKKRIQKDVINFLTTKNDKLLTGKYILTEYECAVAIGPIKQDFVYSQSAYTIERDAVNEISDRNIIKELFKFDFWNAGSKFDISEECLKIISNNSRETAEKTFSNHYDGIKTRLIKNSENQKNAYNELCLKNRMQLEQRITTAVNPNQKKHLSLQLDNLVNELNYIISSLPNPDDIIFSPRLILITAIERR</sequence>
<dbReference type="InterPro" id="IPR014001">
    <property type="entry name" value="Helicase_ATP-bd"/>
</dbReference>
<dbReference type="GO" id="GO:0005524">
    <property type="term" value="F:ATP binding"/>
    <property type="evidence" value="ECO:0007669"/>
    <property type="project" value="UniProtKB-KW"/>
</dbReference>
<dbReference type="Gene3D" id="3.40.50.10810">
    <property type="entry name" value="Tandem AAA-ATPase domain"/>
    <property type="match status" value="1"/>
</dbReference>
<proteinExistence type="predicted"/>
<reference evidence="8 9" key="1">
    <citation type="journal article" date="2015" name="Nature">
        <title>rRNA introns, odd ribosomes, and small enigmatic genomes across a large radiation of phyla.</title>
        <authorList>
            <person name="Brown C.T."/>
            <person name="Hug L.A."/>
            <person name="Thomas B.C."/>
            <person name="Sharon I."/>
            <person name="Castelle C.J."/>
            <person name="Singh A."/>
            <person name="Wilkins M.J."/>
            <person name="Williams K.H."/>
            <person name="Banfield J.F."/>
        </authorList>
    </citation>
    <scope>NUCLEOTIDE SEQUENCE [LARGE SCALE GENOMIC DNA]</scope>
</reference>
<feature type="domain" description="Helicase C-terminal" evidence="7">
    <location>
        <begin position="694"/>
        <end position="843"/>
    </location>
</feature>
<feature type="domain" description="Helicase ATP-binding" evidence="6">
    <location>
        <begin position="299"/>
        <end position="468"/>
    </location>
</feature>
<evidence type="ECO:0000256" key="1">
    <source>
        <dbReference type="ARBA" id="ARBA00022741"/>
    </source>
</evidence>
<name>A0A0G0Q997_9BACT</name>
<comment type="caution">
    <text evidence="8">The sequence shown here is derived from an EMBL/GenBank/DDBJ whole genome shotgun (WGS) entry which is preliminary data.</text>
</comment>
<dbReference type="Pfam" id="PF00176">
    <property type="entry name" value="SNF2-rel_dom"/>
    <property type="match status" value="1"/>
</dbReference>
<dbReference type="Gene3D" id="3.40.50.300">
    <property type="entry name" value="P-loop containing nucleotide triphosphate hydrolases"/>
    <property type="match status" value="1"/>
</dbReference>
<dbReference type="PANTHER" id="PTHR45766:SF6">
    <property type="entry name" value="SWI_SNF-RELATED MATRIX-ASSOCIATED ACTIN-DEPENDENT REGULATOR OF CHROMATIN SUBFAMILY A-LIKE PROTEIN 1"/>
    <property type="match status" value="1"/>
</dbReference>
<dbReference type="GO" id="GO:0016787">
    <property type="term" value="F:hydrolase activity"/>
    <property type="evidence" value="ECO:0007669"/>
    <property type="project" value="UniProtKB-KW"/>
</dbReference>
<accession>A0A0G0Q997</accession>
<keyword evidence="3 8" id="KW-0347">Helicase</keyword>
<dbReference type="InterPro" id="IPR027417">
    <property type="entry name" value="P-loop_NTPase"/>
</dbReference>